<dbReference type="AlphaFoldDB" id="A0A9P8C8R7"/>
<reference evidence="1" key="1">
    <citation type="journal article" date="2021" name="IMA Fungus">
        <title>Genomic characterization of three marine fungi, including Emericellopsis atlantica sp. nov. with signatures of a generalist lifestyle and marine biomass degradation.</title>
        <authorList>
            <person name="Hagestad O.C."/>
            <person name="Hou L."/>
            <person name="Andersen J.H."/>
            <person name="Hansen E.H."/>
            <person name="Altermark B."/>
            <person name="Li C."/>
            <person name="Kuhnert E."/>
            <person name="Cox R.J."/>
            <person name="Crous P.W."/>
            <person name="Spatafora J.W."/>
            <person name="Lail K."/>
            <person name="Amirebrahimi M."/>
            <person name="Lipzen A."/>
            <person name="Pangilinan J."/>
            <person name="Andreopoulos W."/>
            <person name="Hayes R.D."/>
            <person name="Ng V."/>
            <person name="Grigoriev I.V."/>
            <person name="Jackson S.A."/>
            <person name="Sutton T.D.S."/>
            <person name="Dobson A.D.W."/>
            <person name="Rama T."/>
        </authorList>
    </citation>
    <scope>NUCLEOTIDE SEQUENCE</scope>
    <source>
        <strain evidence="1">TRa018bII</strain>
    </source>
</reference>
<name>A0A9P8C8R7_9HELO</name>
<proteinExistence type="predicted"/>
<dbReference type="EMBL" id="MU251382">
    <property type="protein sequence ID" value="KAG9237657.1"/>
    <property type="molecule type" value="Genomic_DNA"/>
</dbReference>
<keyword evidence="2" id="KW-1185">Reference proteome</keyword>
<sequence length="204" mass="22324">MMHDTEQVVLVVGPTSYTHLPTYLRAYSTYVYLLSVVKHHHTTHTTNVRYGTGLTSIEISRVGNIILAPSSLLPLLFQPPIGLFYGVRACLCPVVLGASTALASSAPGRSVFRPIQTPCVGVCVRADHAEIWWVLLRTVQVQWKYKYRSPYLGKTHRGKSKLEASFFGLLLGDSDGGILQRHCSTYRTRGGLPPSGLSAAGLIT</sequence>
<evidence type="ECO:0000313" key="2">
    <source>
        <dbReference type="Proteomes" id="UP000824998"/>
    </source>
</evidence>
<organism evidence="1 2">
    <name type="scientific">Amylocarpus encephaloides</name>
    <dbReference type="NCBI Taxonomy" id="45428"/>
    <lineage>
        <taxon>Eukaryota</taxon>
        <taxon>Fungi</taxon>
        <taxon>Dikarya</taxon>
        <taxon>Ascomycota</taxon>
        <taxon>Pezizomycotina</taxon>
        <taxon>Leotiomycetes</taxon>
        <taxon>Helotiales</taxon>
        <taxon>Helotiales incertae sedis</taxon>
        <taxon>Amylocarpus</taxon>
    </lineage>
</organism>
<dbReference type="Proteomes" id="UP000824998">
    <property type="component" value="Unassembled WGS sequence"/>
</dbReference>
<comment type="caution">
    <text evidence="1">The sequence shown here is derived from an EMBL/GenBank/DDBJ whole genome shotgun (WGS) entry which is preliminary data.</text>
</comment>
<protein>
    <submittedName>
        <fullName evidence="1">Uncharacterized protein</fullName>
    </submittedName>
</protein>
<accession>A0A9P8C8R7</accession>
<gene>
    <name evidence="1" type="ORF">BJ875DRAFT_131217</name>
</gene>
<evidence type="ECO:0000313" key="1">
    <source>
        <dbReference type="EMBL" id="KAG9237657.1"/>
    </source>
</evidence>